<feature type="region of interest" description="Disordered" evidence="7">
    <location>
        <begin position="21"/>
        <end position="79"/>
    </location>
</feature>
<evidence type="ECO:0000256" key="1">
    <source>
        <dbReference type="ARBA" id="ARBA00022723"/>
    </source>
</evidence>
<dbReference type="SMART" id="SM00355">
    <property type="entry name" value="ZnF_C2H2"/>
    <property type="match status" value="2"/>
</dbReference>
<dbReference type="AlphaFoldDB" id="A0A7L1DQG5"/>
<dbReference type="FunFam" id="3.30.160.60:FF:000016">
    <property type="entry name" value="zinc finger protein 37 homolog"/>
    <property type="match status" value="1"/>
</dbReference>
<feature type="domain" description="C2H2-type" evidence="8">
    <location>
        <begin position="84"/>
        <end position="114"/>
    </location>
</feature>
<keyword evidence="5" id="KW-0804">Transcription</keyword>
<dbReference type="InterPro" id="IPR036236">
    <property type="entry name" value="Znf_C2H2_sf"/>
</dbReference>
<evidence type="ECO:0000256" key="7">
    <source>
        <dbReference type="SAM" id="MobiDB-lite"/>
    </source>
</evidence>
<dbReference type="GO" id="GO:0008270">
    <property type="term" value="F:zinc ion binding"/>
    <property type="evidence" value="ECO:0007669"/>
    <property type="project" value="UniProtKB-KW"/>
</dbReference>
<evidence type="ECO:0000313" key="9">
    <source>
        <dbReference type="EMBL" id="NXM79128.1"/>
    </source>
</evidence>
<evidence type="ECO:0000256" key="6">
    <source>
        <dbReference type="PROSITE-ProRule" id="PRU00042"/>
    </source>
</evidence>
<dbReference type="FunFam" id="3.30.160.60:FF:000295">
    <property type="entry name" value="zinc finger protein 19"/>
    <property type="match status" value="1"/>
</dbReference>
<reference evidence="9 10" key="1">
    <citation type="submission" date="2019-09" db="EMBL/GenBank/DDBJ databases">
        <title>Bird 10,000 Genomes (B10K) Project - Family phase.</title>
        <authorList>
            <person name="Zhang G."/>
        </authorList>
    </citation>
    <scope>NUCLEOTIDE SEQUENCE [LARGE SCALE GENOMIC DNA]</scope>
    <source>
        <strain evidence="9">B10K-DU-002-03</strain>
        <tissue evidence="9">Muscle</tissue>
    </source>
</reference>
<dbReference type="Proteomes" id="UP000553648">
    <property type="component" value="Unassembled WGS sequence"/>
</dbReference>
<keyword evidence="4" id="KW-0862">Zinc</keyword>
<keyword evidence="1" id="KW-0479">Metal-binding</keyword>
<dbReference type="PANTHER" id="PTHR23226:SF85">
    <property type="entry name" value="ZINC FINGER PROTEIN 397"/>
    <property type="match status" value="1"/>
</dbReference>
<dbReference type="PANTHER" id="PTHR23226">
    <property type="entry name" value="ZINC FINGER AND SCAN DOMAIN-CONTAINING"/>
    <property type="match status" value="1"/>
</dbReference>
<feature type="domain" description="C2H2-type" evidence="8">
    <location>
        <begin position="115"/>
        <end position="137"/>
    </location>
</feature>
<dbReference type="InterPro" id="IPR013087">
    <property type="entry name" value="Znf_C2H2_type"/>
</dbReference>
<protein>
    <submittedName>
        <fullName evidence="9">ZN774 protein</fullName>
    </submittedName>
</protein>
<dbReference type="EMBL" id="VXBA01006233">
    <property type="protein sequence ID" value="NXM79128.1"/>
    <property type="molecule type" value="Genomic_DNA"/>
</dbReference>
<dbReference type="GO" id="GO:0000978">
    <property type="term" value="F:RNA polymerase II cis-regulatory region sequence-specific DNA binding"/>
    <property type="evidence" value="ECO:0007669"/>
    <property type="project" value="TreeGrafter"/>
</dbReference>
<dbReference type="OrthoDB" id="9893417at2759"/>
<dbReference type="PROSITE" id="PS50157">
    <property type="entry name" value="ZINC_FINGER_C2H2_2"/>
    <property type="match status" value="2"/>
</dbReference>
<evidence type="ECO:0000256" key="2">
    <source>
        <dbReference type="ARBA" id="ARBA00022737"/>
    </source>
</evidence>
<evidence type="ECO:0000256" key="3">
    <source>
        <dbReference type="ARBA" id="ARBA00022771"/>
    </source>
</evidence>
<dbReference type="GO" id="GO:0000981">
    <property type="term" value="F:DNA-binding transcription factor activity, RNA polymerase II-specific"/>
    <property type="evidence" value="ECO:0007669"/>
    <property type="project" value="TreeGrafter"/>
</dbReference>
<dbReference type="Pfam" id="PF00096">
    <property type="entry name" value="zf-C2H2"/>
    <property type="match status" value="2"/>
</dbReference>
<gene>
    <name evidence="9" type="primary">Znf774_1</name>
    <name evidence="9" type="ORF">SERLUN_R15834</name>
</gene>
<organism evidence="9 10">
    <name type="scientific">Serilophus lunatus</name>
    <name type="common">silver-breasted broadbill</name>
    <dbReference type="NCBI Taxonomy" id="239386"/>
    <lineage>
        <taxon>Eukaryota</taxon>
        <taxon>Metazoa</taxon>
        <taxon>Chordata</taxon>
        <taxon>Craniata</taxon>
        <taxon>Vertebrata</taxon>
        <taxon>Euteleostomi</taxon>
        <taxon>Archelosauria</taxon>
        <taxon>Archosauria</taxon>
        <taxon>Dinosauria</taxon>
        <taxon>Saurischia</taxon>
        <taxon>Theropoda</taxon>
        <taxon>Coelurosauria</taxon>
        <taxon>Aves</taxon>
        <taxon>Neognathae</taxon>
        <taxon>Neoaves</taxon>
        <taxon>Telluraves</taxon>
        <taxon>Australaves</taxon>
        <taxon>Passeriformes</taxon>
        <taxon>Eurylaimidae</taxon>
        <taxon>Serilophus</taxon>
    </lineage>
</organism>
<proteinExistence type="predicted"/>
<feature type="compositionally biased region" description="Polar residues" evidence="7">
    <location>
        <begin position="61"/>
        <end position="70"/>
    </location>
</feature>
<keyword evidence="2" id="KW-0677">Repeat</keyword>
<name>A0A7L1DQG5_9PASS</name>
<feature type="non-terminal residue" evidence="9">
    <location>
        <position position="1"/>
    </location>
</feature>
<evidence type="ECO:0000256" key="5">
    <source>
        <dbReference type="ARBA" id="ARBA00023163"/>
    </source>
</evidence>
<evidence type="ECO:0000313" key="10">
    <source>
        <dbReference type="Proteomes" id="UP000553648"/>
    </source>
</evidence>
<evidence type="ECO:0000259" key="8">
    <source>
        <dbReference type="PROSITE" id="PS50157"/>
    </source>
</evidence>
<dbReference type="PROSITE" id="PS00028">
    <property type="entry name" value="ZINC_FINGER_C2H2_1"/>
    <property type="match status" value="1"/>
</dbReference>
<evidence type="ECO:0000256" key="4">
    <source>
        <dbReference type="ARBA" id="ARBA00022833"/>
    </source>
</evidence>
<comment type="caution">
    <text evidence="9">The sequence shown here is derived from an EMBL/GenBank/DDBJ whole genome shotgun (WGS) entry which is preliminary data.</text>
</comment>
<sequence>RTEGTRDKYTGLKFMEEVALNGSMVQEANGEEKPQRSHKKSGSKPTPRCSEEERPTLCKEGSQSFMQSSDPVVPEQPQAREKRYKCLECGKGFSQSSSLLRHQQHRRIHTGERPYKCGECGKSFQRSCHLIQHQRTH</sequence>
<keyword evidence="3 6" id="KW-0863">Zinc-finger</keyword>
<feature type="non-terminal residue" evidence="9">
    <location>
        <position position="137"/>
    </location>
</feature>
<dbReference type="Gene3D" id="3.30.160.60">
    <property type="entry name" value="Classic Zinc Finger"/>
    <property type="match status" value="2"/>
</dbReference>
<keyword evidence="10" id="KW-1185">Reference proteome</keyword>
<dbReference type="SUPFAM" id="SSF57667">
    <property type="entry name" value="beta-beta-alpha zinc fingers"/>
    <property type="match status" value="2"/>
</dbReference>
<accession>A0A7L1DQG5</accession>